<evidence type="ECO:0000256" key="1">
    <source>
        <dbReference type="SAM" id="Phobius"/>
    </source>
</evidence>
<gene>
    <name evidence="2" type="ORF">EKN56_14900</name>
</gene>
<feature type="transmembrane region" description="Helical" evidence="1">
    <location>
        <begin position="23"/>
        <end position="44"/>
    </location>
</feature>
<proteinExistence type="predicted"/>
<evidence type="ECO:0000313" key="2">
    <source>
        <dbReference type="EMBL" id="QBH97575.1"/>
    </source>
</evidence>
<dbReference type="AlphaFoldDB" id="A0A411WNC8"/>
<dbReference type="KEGG" id="prag:EKN56_14900"/>
<protein>
    <submittedName>
        <fullName evidence="2">Uncharacterized protein</fullName>
    </submittedName>
</protein>
<dbReference type="EMBL" id="CP034752">
    <property type="protein sequence ID" value="QBH97575.1"/>
    <property type="molecule type" value="Genomic_DNA"/>
</dbReference>
<organism evidence="2 3">
    <name type="scientific">Limnobaculum zhutongyuii</name>
    <dbReference type="NCBI Taxonomy" id="2498113"/>
    <lineage>
        <taxon>Bacteria</taxon>
        <taxon>Pseudomonadati</taxon>
        <taxon>Pseudomonadota</taxon>
        <taxon>Gammaproteobacteria</taxon>
        <taxon>Enterobacterales</taxon>
        <taxon>Budviciaceae</taxon>
        <taxon>Limnobaculum</taxon>
    </lineage>
</organism>
<feature type="transmembrane region" description="Helical" evidence="1">
    <location>
        <begin position="139"/>
        <end position="159"/>
    </location>
</feature>
<sequence length="342" mass="40082">MKKITDSLRDRHIGKIILSTRNYIRLSILLISITIISFGANYALLVQYAFMPEDVTNPAVYRFMESDLFKSNTKTIFKELEDFNNGVHGASYPKDIYLKFPSSFGLNINWHYKISPINNFNNNKLKYDSFISVKLNNNILILFILIESILFILLVYLILNKKSEPEIEYENKRIEEYLKGENYHIENYHYDAIKIVTDIFHGFNRFYLQLNQRYNNRASLVIKDEYDVQDIFNALLKLHFNDVRAEEYTPSHAGSSSRIDFLLNDEKIAIEIKMTRNGLKDAELGGQMLIDINRYSSHDKCNFLFFFIYDPNFLIKEPEALCADIKSKHKNVKVFISPLNIS</sequence>
<dbReference type="Proteomes" id="UP000293154">
    <property type="component" value="Chromosome"/>
</dbReference>
<name>A0A411WNC8_9GAMM</name>
<accession>A0A411WNC8</accession>
<dbReference type="OrthoDB" id="2678579at2"/>
<keyword evidence="1" id="KW-0472">Membrane</keyword>
<keyword evidence="1" id="KW-0812">Transmembrane</keyword>
<keyword evidence="1" id="KW-1133">Transmembrane helix</keyword>
<dbReference type="Pfam" id="PF18742">
    <property type="entry name" value="DpnII-MboI"/>
    <property type="match status" value="1"/>
</dbReference>
<evidence type="ECO:0000313" key="3">
    <source>
        <dbReference type="Proteomes" id="UP000293154"/>
    </source>
</evidence>
<reference evidence="2 3" key="1">
    <citation type="submission" date="2019-03" db="EMBL/GenBank/DDBJ databases">
        <title>Pragia sp. nov. isolated from the gut tract of Carduelis flavirostris.</title>
        <authorList>
            <person name="Ge Y."/>
        </authorList>
    </citation>
    <scope>NUCLEOTIDE SEQUENCE [LARGE SCALE GENOMIC DNA]</scope>
    <source>
        <strain evidence="2 3">CF-458</strain>
    </source>
</reference>
<dbReference type="RefSeq" id="WP_130592507.1">
    <property type="nucleotide sequence ID" value="NZ_CP034752.1"/>
</dbReference>
<keyword evidence="3" id="KW-1185">Reference proteome</keyword>